<reference evidence="2 3" key="1">
    <citation type="journal article" date="2019" name="New Phytol.">
        <title>Comparative genomics reveals unique wood-decay strategies and fruiting body development in the Schizophyllaceae.</title>
        <authorList>
            <person name="Almasi E."/>
            <person name="Sahu N."/>
            <person name="Krizsan K."/>
            <person name="Balint B."/>
            <person name="Kovacs G.M."/>
            <person name="Kiss B."/>
            <person name="Cseklye J."/>
            <person name="Drula E."/>
            <person name="Henrissat B."/>
            <person name="Nagy I."/>
            <person name="Chovatia M."/>
            <person name="Adam C."/>
            <person name="LaButti K."/>
            <person name="Lipzen A."/>
            <person name="Riley R."/>
            <person name="Grigoriev I.V."/>
            <person name="Nagy L.G."/>
        </authorList>
    </citation>
    <scope>NUCLEOTIDE SEQUENCE [LARGE SCALE GENOMIC DNA]</scope>
    <source>
        <strain evidence="2 3">NL-1724</strain>
    </source>
</reference>
<dbReference type="AlphaFoldDB" id="A0A550D0U2"/>
<dbReference type="Proteomes" id="UP000320762">
    <property type="component" value="Unassembled WGS sequence"/>
</dbReference>
<keyword evidence="3" id="KW-1185">Reference proteome</keyword>
<name>A0A550D0U2_9AGAR</name>
<feature type="compositionally biased region" description="Basic and acidic residues" evidence="1">
    <location>
        <begin position="488"/>
        <end position="499"/>
    </location>
</feature>
<organism evidence="2 3">
    <name type="scientific">Schizophyllum amplum</name>
    <dbReference type="NCBI Taxonomy" id="97359"/>
    <lineage>
        <taxon>Eukaryota</taxon>
        <taxon>Fungi</taxon>
        <taxon>Dikarya</taxon>
        <taxon>Basidiomycota</taxon>
        <taxon>Agaricomycotina</taxon>
        <taxon>Agaricomycetes</taxon>
        <taxon>Agaricomycetidae</taxon>
        <taxon>Agaricales</taxon>
        <taxon>Schizophyllaceae</taxon>
        <taxon>Schizophyllum</taxon>
    </lineage>
</organism>
<gene>
    <name evidence="2" type="ORF">BD626DRAFT_31949</name>
</gene>
<sequence length="499" mass="55660">MEETLTGDQRTCICPRNHTGAFHNTEEAVPPCLARISALLEGASSLASMERLRNGPFPAIEDVALFHAYAQNLSDEIEHIGAQRARILRDADRQLEIIRSTVAPIRRLPSELLSEVFEIVVCSQPPYERTFAARILAAVCAIWRATALGTANLWTCVDLSLATCKTVEALLDMHADLSNGLLLHVCQRPGTDVDEQMRCLLALPSKYTELVEQISFCGDELTLPVRKVPDLSSLVRAKLSIYGQDASRALVSLRRARALRSLSIHLEHNCEVRSGLSMPIPSYLTELEIIDNGAQWSYHAISSVLEGCAASLQRLVLSTEIGFGVRWEGARIDFPALRRVDLHYGAHYLLSRVEAPALENVVLREAHNPFASLRRIVEHSPPPIRTLDLLYADTSDDRNNRQFEECLQRLEALTGYSVVDLDDDYPNIRFDLAYKTCSKTQQPIIPALTSLHLRYNGKVYYALVELDAYLRDSPPGPEPQSSPMPSEPRIRAGEMIEAN</sequence>
<evidence type="ECO:0000313" key="3">
    <source>
        <dbReference type="Proteomes" id="UP000320762"/>
    </source>
</evidence>
<evidence type="ECO:0000256" key="1">
    <source>
        <dbReference type="SAM" id="MobiDB-lite"/>
    </source>
</evidence>
<feature type="compositionally biased region" description="Pro residues" evidence="1">
    <location>
        <begin position="474"/>
        <end position="486"/>
    </location>
</feature>
<accession>A0A550D0U2</accession>
<proteinExistence type="predicted"/>
<evidence type="ECO:0008006" key="4">
    <source>
        <dbReference type="Google" id="ProtNLM"/>
    </source>
</evidence>
<comment type="caution">
    <text evidence="2">The sequence shown here is derived from an EMBL/GenBank/DDBJ whole genome shotgun (WGS) entry which is preliminary data.</text>
</comment>
<dbReference type="EMBL" id="VDMD01000001">
    <property type="protein sequence ID" value="TRM70666.1"/>
    <property type="molecule type" value="Genomic_DNA"/>
</dbReference>
<feature type="region of interest" description="Disordered" evidence="1">
    <location>
        <begin position="472"/>
        <end position="499"/>
    </location>
</feature>
<evidence type="ECO:0000313" key="2">
    <source>
        <dbReference type="EMBL" id="TRM70666.1"/>
    </source>
</evidence>
<dbReference type="OrthoDB" id="2269034at2759"/>
<protein>
    <recommendedName>
        <fullName evidence="4">F-box domain-containing protein</fullName>
    </recommendedName>
</protein>